<dbReference type="AlphaFoldDB" id="A0A8B0SFD6"/>
<dbReference type="Gene3D" id="3.30.450.80">
    <property type="entry name" value="Transcription factor LuxR-like, autoinducer-binding domain"/>
    <property type="match status" value="1"/>
</dbReference>
<name>A0A8B0SFD6_9GAMM</name>
<dbReference type="EMBL" id="CP072748">
    <property type="protein sequence ID" value="QTX10076.1"/>
    <property type="molecule type" value="Genomic_DNA"/>
</dbReference>
<evidence type="ECO:0000313" key="1">
    <source>
        <dbReference type="EMBL" id="MBO0615295.1"/>
    </source>
</evidence>
<dbReference type="InterPro" id="IPR016032">
    <property type="entry name" value="Sig_transdc_resp-reg_C-effctor"/>
</dbReference>
<accession>A0A8B0SFD6</accession>
<reference evidence="2" key="2">
    <citation type="submission" date="2021-04" db="EMBL/GenBank/DDBJ databases">
        <title>Complete Genome and methylome analysis of Thiothrix fructosivorans ATCC 49748.</title>
        <authorList>
            <person name="Fomenkov A."/>
            <person name="Sun L."/>
            <person name="Vincze T."/>
            <person name="Grabovich M.Y."/>
            <person name="Roberts R.J."/>
        </authorList>
    </citation>
    <scope>NUCLEOTIDE SEQUENCE</scope>
    <source>
        <strain evidence="2">ATCC 49748</strain>
    </source>
</reference>
<sequence length="271" mass="30961">MSVNPHLLGDFVNALFNTPAFPERFKLYVSFIETLGFEGRVVYSFLPLLRMEGKLFPANVELTHTSNYPVDFLQHYVIEDLDRYDISLKKIRNNDFSMTNYREYADTIGFTSDERYFDKLATHEYGCVNALCLPSLGATGISSFNIISCEHDYIFRHLMRERAEMLLHLTQLFHSVVLSDPQTCAQFTSPFLPRLNDTEITILRYAASGKSFKNIQDHTGISYRYAAKVLDRLRDKLGGITRDRLFYLAGLLRFTSADPQTTPPLPPATAG</sequence>
<evidence type="ECO:0000313" key="3">
    <source>
        <dbReference type="Proteomes" id="UP000664466"/>
    </source>
</evidence>
<gene>
    <name evidence="2" type="ORF">J1836_015960</name>
    <name evidence="1" type="ORF">J1836_20575</name>
</gene>
<reference evidence="1 3" key="1">
    <citation type="submission" date="2021-03" db="EMBL/GenBank/DDBJ databases">
        <title>Draft genome and methylome analysis of Thiotrix fructosivoruns ATCC 49748.</title>
        <authorList>
            <person name="Fomenkov A."/>
            <person name="Grabovich M.Y."/>
            <person name="Roberts R.J."/>
        </authorList>
    </citation>
    <scope>NUCLEOTIDE SEQUENCE [LARGE SCALE GENOMIC DNA]</scope>
    <source>
        <strain evidence="1 3">ATCC 49748</strain>
    </source>
</reference>
<evidence type="ECO:0000313" key="2">
    <source>
        <dbReference type="EMBL" id="QTX10076.1"/>
    </source>
</evidence>
<dbReference type="SUPFAM" id="SSF46894">
    <property type="entry name" value="C-terminal effector domain of the bipartite response regulators"/>
    <property type="match status" value="1"/>
</dbReference>
<dbReference type="InterPro" id="IPR036693">
    <property type="entry name" value="TF_LuxR_autoind-bd_dom_sf"/>
</dbReference>
<dbReference type="Gene3D" id="1.10.10.10">
    <property type="entry name" value="Winged helix-like DNA-binding domain superfamily/Winged helix DNA-binding domain"/>
    <property type="match status" value="1"/>
</dbReference>
<dbReference type="EMBL" id="JAFMPM010000008">
    <property type="protein sequence ID" value="MBO0615295.1"/>
    <property type="molecule type" value="Genomic_DNA"/>
</dbReference>
<keyword evidence="3" id="KW-1185">Reference proteome</keyword>
<dbReference type="SUPFAM" id="SSF75516">
    <property type="entry name" value="Pheromone-binding domain of LuxR-like quorum-sensing transcription factors"/>
    <property type="match status" value="1"/>
</dbReference>
<protein>
    <submittedName>
        <fullName evidence="2">Uncharacterized protein</fullName>
    </submittedName>
</protein>
<dbReference type="RefSeq" id="WP_207253011.1">
    <property type="nucleotide sequence ID" value="NZ_JAFMPM010000008.1"/>
</dbReference>
<dbReference type="GO" id="GO:0006355">
    <property type="term" value="P:regulation of DNA-templated transcription"/>
    <property type="evidence" value="ECO:0007669"/>
    <property type="project" value="InterPro"/>
</dbReference>
<proteinExistence type="predicted"/>
<dbReference type="Proteomes" id="UP000664466">
    <property type="component" value="Unassembled WGS sequence"/>
</dbReference>
<dbReference type="InterPro" id="IPR036388">
    <property type="entry name" value="WH-like_DNA-bd_sf"/>
</dbReference>
<organism evidence="2">
    <name type="scientific">Thiothrix fructosivorans</name>
    <dbReference type="NCBI Taxonomy" id="111770"/>
    <lineage>
        <taxon>Bacteria</taxon>
        <taxon>Pseudomonadati</taxon>
        <taxon>Pseudomonadota</taxon>
        <taxon>Gammaproteobacteria</taxon>
        <taxon>Thiotrichales</taxon>
        <taxon>Thiotrichaceae</taxon>
        <taxon>Thiothrix</taxon>
    </lineage>
</organism>
<dbReference type="GO" id="GO:0003677">
    <property type="term" value="F:DNA binding"/>
    <property type="evidence" value="ECO:0007669"/>
    <property type="project" value="InterPro"/>
</dbReference>